<evidence type="ECO:0000256" key="10">
    <source>
        <dbReference type="SAM" id="MobiDB-lite"/>
    </source>
</evidence>
<protein>
    <recommendedName>
        <fullName evidence="9">Serine/threonine-protein phosphatase</fullName>
        <ecNumber evidence="9">3.1.3.16</ecNumber>
    </recommendedName>
</protein>
<dbReference type="eggNOG" id="KOG0374">
    <property type="taxonomic scope" value="Eukaryota"/>
</dbReference>
<dbReference type="InterPro" id="IPR029052">
    <property type="entry name" value="Metallo-depent_PP-like"/>
</dbReference>
<reference evidence="13" key="4">
    <citation type="submission" date="2023-03" db="UniProtKB">
        <authorList>
            <consortium name="EnsemblPlants"/>
        </authorList>
    </citation>
    <scope>IDENTIFICATION</scope>
    <source>
        <strain evidence="13">cv. Chiifu-401-42</strain>
    </source>
</reference>
<evidence type="ECO:0000256" key="7">
    <source>
        <dbReference type="ARBA" id="ARBA00047761"/>
    </source>
</evidence>
<dbReference type="InterPro" id="IPR004843">
    <property type="entry name" value="Calcineurin-like_PHP"/>
</dbReference>
<dbReference type="SMART" id="SM00156">
    <property type="entry name" value="PP2Ac"/>
    <property type="match status" value="1"/>
</dbReference>
<dbReference type="Proteomes" id="UP000011750">
    <property type="component" value="Chromosome A03"/>
</dbReference>
<comment type="catalytic activity">
    <reaction evidence="7">
        <text>O-phospho-L-seryl-[protein] + H2O = L-seryl-[protein] + phosphate</text>
        <dbReference type="Rhea" id="RHEA:20629"/>
        <dbReference type="Rhea" id="RHEA-COMP:9863"/>
        <dbReference type="Rhea" id="RHEA-COMP:11604"/>
        <dbReference type="ChEBI" id="CHEBI:15377"/>
        <dbReference type="ChEBI" id="CHEBI:29999"/>
        <dbReference type="ChEBI" id="CHEBI:43474"/>
        <dbReference type="ChEBI" id="CHEBI:83421"/>
        <dbReference type="EC" id="3.1.3.16"/>
    </reaction>
</comment>
<keyword evidence="5" id="KW-0904">Protein phosphatase</keyword>
<evidence type="ECO:0000313" key="12">
    <source>
        <dbReference type="EMBL" id="VDC80246.1"/>
    </source>
</evidence>
<dbReference type="OMA" id="MCETASA"/>
<dbReference type="PRINTS" id="PR00114">
    <property type="entry name" value="STPHPHTASE"/>
</dbReference>
<evidence type="ECO:0000313" key="13">
    <source>
        <dbReference type="EnsemblPlants" id="Bra000153.1-P"/>
    </source>
</evidence>
<evidence type="ECO:0000256" key="5">
    <source>
        <dbReference type="ARBA" id="ARBA00022912"/>
    </source>
</evidence>
<evidence type="ECO:0000256" key="6">
    <source>
        <dbReference type="ARBA" id="ARBA00023211"/>
    </source>
</evidence>
<dbReference type="PANTHER" id="PTHR11668:SF490">
    <property type="entry name" value="SERINE_THREONINE-PROTEIN PHOSPHATASE PP1 ISOZYME 4"/>
    <property type="match status" value="1"/>
</dbReference>
<dbReference type="Gramene" id="Bra000153.1">
    <property type="protein sequence ID" value="Bra000153.1-P"/>
    <property type="gene ID" value="Bra000153"/>
</dbReference>
<comment type="cofactor">
    <cofactor evidence="1">
        <name>Mn(2+)</name>
        <dbReference type="ChEBI" id="CHEBI:29035"/>
    </cofactor>
</comment>
<name>M4C7H5_BRACM</name>
<dbReference type="CDD" id="cd07414">
    <property type="entry name" value="MPP_PP1_PPKL"/>
    <property type="match status" value="1"/>
</dbReference>
<comment type="catalytic activity">
    <reaction evidence="8 9">
        <text>O-phospho-L-threonyl-[protein] + H2O = L-threonyl-[protein] + phosphate</text>
        <dbReference type="Rhea" id="RHEA:47004"/>
        <dbReference type="Rhea" id="RHEA-COMP:11060"/>
        <dbReference type="Rhea" id="RHEA-COMP:11605"/>
        <dbReference type="ChEBI" id="CHEBI:15377"/>
        <dbReference type="ChEBI" id="CHEBI:30013"/>
        <dbReference type="ChEBI" id="CHEBI:43474"/>
        <dbReference type="ChEBI" id="CHEBI:61977"/>
        <dbReference type="EC" id="3.1.3.16"/>
    </reaction>
</comment>
<dbReference type="InterPro" id="IPR006186">
    <property type="entry name" value="Ser/Thr-sp_prot-phosphatase"/>
</dbReference>
<accession>M4C7H5</accession>
<evidence type="ECO:0000256" key="2">
    <source>
        <dbReference type="ARBA" id="ARBA00005333"/>
    </source>
</evidence>
<dbReference type="Gene3D" id="3.60.21.10">
    <property type="match status" value="1"/>
</dbReference>
<gene>
    <name evidence="12" type="ORF">BRAA03T11464Z</name>
</gene>
<dbReference type="GO" id="GO:0004722">
    <property type="term" value="F:protein serine/threonine phosphatase activity"/>
    <property type="evidence" value="ECO:0000318"/>
    <property type="project" value="GO_Central"/>
</dbReference>
<evidence type="ECO:0000256" key="8">
    <source>
        <dbReference type="ARBA" id="ARBA00048336"/>
    </source>
</evidence>
<evidence type="ECO:0000256" key="1">
    <source>
        <dbReference type="ARBA" id="ARBA00001936"/>
    </source>
</evidence>
<evidence type="ECO:0000313" key="14">
    <source>
        <dbReference type="Proteomes" id="UP000011750"/>
    </source>
</evidence>
<dbReference type="GO" id="GO:0005737">
    <property type="term" value="C:cytoplasm"/>
    <property type="evidence" value="ECO:0000318"/>
    <property type="project" value="GO_Central"/>
</dbReference>
<dbReference type="Pfam" id="PF16891">
    <property type="entry name" value="STPPase_N"/>
    <property type="match status" value="1"/>
</dbReference>
<dbReference type="FunCoup" id="M4C7H5">
    <property type="interactions" value="3885"/>
</dbReference>
<organism evidence="13 14">
    <name type="scientific">Brassica campestris</name>
    <name type="common">Field mustard</name>
    <dbReference type="NCBI Taxonomy" id="3711"/>
    <lineage>
        <taxon>Eukaryota</taxon>
        <taxon>Viridiplantae</taxon>
        <taxon>Streptophyta</taxon>
        <taxon>Embryophyta</taxon>
        <taxon>Tracheophyta</taxon>
        <taxon>Spermatophyta</taxon>
        <taxon>Magnoliopsida</taxon>
        <taxon>eudicotyledons</taxon>
        <taxon>Gunneridae</taxon>
        <taxon>Pentapetalae</taxon>
        <taxon>rosids</taxon>
        <taxon>malvids</taxon>
        <taxon>Brassicales</taxon>
        <taxon>Brassicaceae</taxon>
        <taxon>Brassiceae</taxon>
        <taxon>Brassica</taxon>
    </lineage>
</organism>
<evidence type="ECO:0000256" key="3">
    <source>
        <dbReference type="ARBA" id="ARBA00022723"/>
    </source>
</evidence>
<dbReference type="PANTHER" id="PTHR11668">
    <property type="entry name" value="SERINE/THREONINE PROTEIN PHOSPHATASE"/>
    <property type="match status" value="1"/>
</dbReference>
<feature type="domain" description="Serine/threonine specific protein phosphatases" evidence="11">
    <location>
        <begin position="300"/>
        <end position="305"/>
    </location>
</feature>
<dbReference type="SUPFAM" id="SSF56300">
    <property type="entry name" value="Metallo-dependent phosphatases"/>
    <property type="match status" value="1"/>
</dbReference>
<dbReference type="FunFam" id="3.60.21.10:FF:000212">
    <property type="entry name" value="Serine/threonine-protein phosphatase"/>
    <property type="match status" value="1"/>
</dbReference>
<keyword evidence="3" id="KW-0479">Metal-binding</keyword>
<feature type="region of interest" description="Disordered" evidence="10">
    <location>
        <begin position="1"/>
        <end position="46"/>
    </location>
</feature>
<comment type="similarity">
    <text evidence="2">Belongs to the PPP phosphatase family. PP-1 subfamily.</text>
</comment>
<reference evidence="14" key="1">
    <citation type="journal article" date="2011" name="Nat. Genet.">
        <title>The genome of the mesopolyploid crop species Brassica rapa.</title>
        <authorList>
            <consortium name="Brassica rapa Genome Sequencing Project Consortium"/>
            <person name="Wang X."/>
            <person name="Wang H."/>
            <person name="Wang J."/>
            <person name="Sun R."/>
            <person name="Wu J."/>
            <person name="Liu S."/>
            <person name="Bai Y."/>
            <person name="Mun J.H."/>
            <person name="Bancroft I."/>
            <person name="Cheng F."/>
            <person name="Huang S."/>
            <person name="Li X."/>
            <person name="Hua W."/>
            <person name="Wang J."/>
            <person name="Wang X."/>
            <person name="Freeling M."/>
            <person name="Pires J.C."/>
            <person name="Paterson A.H."/>
            <person name="Chalhoub B."/>
            <person name="Wang B."/>
            <person name="Hayward A."/>
            <person name="Sharpe A.G."/>
            <person name="Park B.S."/>
            <person name="Weisshaar B."/>
            <person name="Liu B."/>
            <person name="Li B."/>
            <person name="Liu B."/>
            <person name="Tong C."/>
            <person name="Song C."/>
            <person name="Duran C."/>
            <person name="Peng C."/>
            <person name="Geng C."/>
            <person name="Koh C."/>
            <person name="Lin C."/>
            <person name="Edwards D."/>
            <person name="Mu D."/>
            <person name="Shen D."/>
            <person name="Soumpourou E."/>
            <person name="Li F."/>
            <person name="Fraser F."/>
            <person name="Conant G."/>
            <person name="Lassalle G."/>
            <person name="King G.J."/>
            <person name="Bonnema G."/>
            <person name="Tang H."/>
            <person name="Wang H."/>
            <person name="Belcram H."/>
            <person name="Zhou H."/>
            <person name="Hirakawa H."/>
            <person name="Abe H."/>
            <person name="Guo H."/>
            <person name="Wang H."/>
            <person name="Jin H."/>
            <person name="Parkin I.A."/>
            <person name="Batley J."/>
            <person name="Kim J.S."/>
            <person name="Just J."/>
            <person name="Li J."/>
            <person name="Xu J."/>
            <person name="Deng J."/>
            <person name="Kim J.A."/>
            <person name="Li J."/>
            <person name="Yu J."/>
            <person name="Meng J."/>
            <person name="Wang J."/>
            <person name="Min J."/>
            <person name="Poulain J."/>
            <person name="Wang J."/>
            <person name="Hatakeyama K."/>
            <person name="Wu K."/>
            <person name="Wang L."/>
            <person name="Fang L."/>
            <person name="Trick M."/>
            <person name="Links M.G."/>
            <person name="Zhao M."/>
            <person name="Jin M."/>
            <person name="Ramchiary N."/>
            <person name="Drou N."/>
            <person name="Berkman P.J."/>
            <person name="Cai Q."/>
            <person name="Huang Q."/>
            <person name="Li R."/>
            <person name="Tabata S."/>
            <person name="Cheng S."/>
            <person name="Zhang S."/>
            <person name="Zhang S."/>
            <person name="Huang S."/>
            <person name="Sato S."/>
            <person name="Sun S."/>
            <person name="Kwon S.J."/>
            <person name="Choi S.R."/>
            <person name="Lee T.H."/>
            <person name="Fan W."/>
            <person name="Zhao X."/>
            <person name="Tan X."/>
            <person name="Xu X."/>
            <person name="Wang Y."/>
            <person name="Qiu Y."/>
            <person name="Yin Y."/>
            <person name="Li Y."/>
            <person name="Du Y."/>
            <person name="Liao Y."/>
            <person name="Lim Y."/>
            <person name="Narusaka Y."/>
            <person name="Wang Y."/>
            <person name="Wang Z."/>
            <person name="Li Z."/>
            <person name="Wang Z."/>
            <person name="Xiong Z."/>
            <person name="Zhang Z."/>
        </authorList>
    </citation>
    <scope>NUCLEOTIDE SEQUENCE [LARGE SCALE GENOMIC DNA]</scope>
    <source>
        <strain evidence="14">cv. Chiifu-401-42</strain>
    </source>
</reference>
<dbReference type="InParanoid" id="M4C7H5"/>
<reference evidence="12" key="3">
    <citation type="submission" date="2018-11" db="EMBL/GenBank/DDBJ databases">
        <authorList>
            <consortium name="Genoscope - CEA"/>
            <person name="William W."/>
        </authorList>
    </citation>
    <scope>NUCLEOTIDE SEQUENCE</scope>
</reference>
<reference evidence="14" key="2">
    <citation type="journal article" date="2018" name="Hortic Res">
        <title>Improved Brassica rapa reference genome by single-molecule sequencing and chromosome conformation capture technologies.</title>
        <authorList>
            <person name="Zhang L."/>
            <person name="Cai X."/>
            <person name="Wu J."/>
            <person name="Liu M."/>
            <person name="Grob S."/>
            <person name="Cheng F."/>
            <person name="Liang J."/>
            <person name="Cai C."/>
            <person name="Liu Z."/>
            <person name="Liu B."/>
            <person name="Wang F."/>
            <person name="Li S."/>
            <person name="Liu F."/>
            <person name="Li X."/>
            <person name="Cheng L."/>
            <person name="Yang W."/>
            <person name="Li M.H."/>
            <person name="Grossniklaus U."/>
            <person name="Zheng H."/>
            <person name="Wang X."/>
        </authorList>
    </citation>
    <scope>NUCLEOTIDE SEQUENCE [LARGE SCALE GENOMIC DNA]</scope>
    <source>
        <strain evidence="14">cv. Chiifu-401-42</strain>
    </source>
</reference>
<dbReference type="AlphaFoldDB" id="M4C7H5"/>
<dbReference type="GO" id="GO:0005634">
    <property type="term" value="C:nucleus"/>
    <property type="evidence" value="ECO:0000318"/>
    <property type="project" value="GO_Central"/>
</dbReference>
<keyword evidence="4 9" id="KW-0378">Hydrolase</keyword>
<keyword evidence="6" id="KW-0464">Manganese</keyword>
<dbReference type="Pfam" id="PF00149">
    <property type="entry name" value="Metallophos"/>
    <property type="match status" value="1"/>
</dbReference>
<dbReference type="EC" id="3.1.3.16" evidence="9"/>
<dbReference type="HOGENOM" id="CLU_557081_0_0_1"/>
<proteinExistence type="inferred from homology"/>
<evidence type="ECO:0000259" key="11">
    <source>
        <dbReference type="PROSITE" id="PS00125"/>
    </source>
</evidence>
<evidence type="ECO:0000256" key="4">
    <source>
        <dbReference type="ARBA" id="ARBA00022801"/>
    </source>
</evidence>
<dbReference type="InterPro" id="IPR031675">
    <property type="entry name" value="STPPase_N"/>
</dbReference>
<sequence>MVREYVSPQIKREKREKREKRDVGGGRVTSPARVGDGGSPSLSFSTSARLGVSTTVHGDSQLLDPGGGGSESSTIAAKDSEERRLFQLCAVVKFPGCRGVLGFLEESPSGTVEALRYGTKEFRFGPGICVSDLRFGNGERCGDATSSRHVSLVVEDGNTCPSSFNEEMCETASAFAGGQQTAIDAAVLDDIIRRLTEVRLARPGKQVQLSEAEIKQLCTTARDIFLQQPNLLELEAPIKICGDIHGQYSDLLRLFEYGGFPPSANYLFLGDYVDRGKQSLETICLLLAYKIKYPGNFFLLRGNHECASINRIYGFYDECKRRFNVRVWKVFTDCFNCLPVAALIDDKILCMHGGLSPDLDHLDEIRSLPRPTMIPDTGLLCDLLWSDPGKDVKGWGMNDRGVSYTFGPDKVSEFLTKHDLDLVCRAHQVVEDGYEFFADRQLVTVFSAPNYCGEFDNAGAMMSVDENLMCSFQILKPAEKKSKFMMSTKI</sequence>
<dbReference type="GO" id="GO:0046872">
    <property type="term" value="F:metal ion binding"/>
    <property type="evidence" value="ECO:0007669"/>
    <property type="project" value="UniProtKB-KW"/>
</dbReference>
<dbReference type="EnsemblPlants" id="Bra000153.1">
    <property type="protein sequence ID" value="Bra000153.1-P"/>
    <property type="gene ID" value="Bra000153"/>
</dbReference>
<dbReference type="STRING" id="51351.M4C7H5"/>
<accession>A0A3P5ZI37</accession>
<keyword evidence="14" id="KW-1185">Reference proteome</keyword>
<evidence type="ECO:0000256" key="9">
    <source>
        <dbReference type="RuleBase" id="RU004273"/>
    </source>
</evidence>
<dbReference type="InterPro" id="IPR050341">
    <property type="entry name" value="PP1_catalytic_subunit"/>
</dbReference>
<dbReference type="EMBL" id="LR031572">
    <property type="protein sequence ID" value="VDC80246.1"/>
    <property type="molecule type" value="Genomic_DNA"/>
</dbReference>
<dbReference type="PROSITE" id="PS00125">
    <property type="entry name" value="SER_THR_PHOSPHATASE"/>
    <property type="match status" value="1"/>
</dbReference>